<evidence type="ECO:0000313" key="1">
    <source>
        <dbReference type="EMBL" id="KAK3686951.1"/>
    </source>
</evidence>
<gene>
    <name evidence="1" type="ORF">LTR37_019305</name>
</gene>
<dbReference type="EMBL" id="JAUTXU010000294">
    <property type="protein sequence ID" value="KAK3686951.1"/>
    <property type="molecule type" value="Genomic_DNA"/>
</dbReference>
<dbReference type="Proteomes" id="UP001281147">
    <property type="component" value="Unassembled WGS sequence"/>
</dbReference>
<name>A0ACC3MEL0_9PEZI</name>
<keyword evidence="2" id="KW-1185">Reference proteome</keyword>
<comment type="caution">
    <text evidence="1">The sequence shown here is derived from an EMBL/GenBank/DDBJ whole genome shotgun (WGS) entry which is preliminary data.</text>
</comment>
<accession>A0ACC3MEL0</accession>
<proteinExistence type="predicted"/>
<organism evidence="1 2">
    <name type="scientific">Vermiconidia calcicola</name>
    <dbReference type="NCBI Taxonomy" id="1690605"/>
    <lineage>
        <taxon>Eukaryota</taxon>
        <taxon>Fungi</taxon>
        <taxon>Dikarya</taxon>
        <taxon>Ascomycota</taxon>
        <taxon>Pezizomycotina</taxon>
        <taxon>Dothideomycetes</taxon>
        <taxon>Dothideomycetidae</taxon>
        <taxon>Mycosphaerellales</taxon>
        <taxon>Extremaceae</taxon>
        <taxon>Vermiconidia</taxon>
    </lineage>
</organism>
<sequence length="102" mass="10619">MALVVTISSFSARTLAAAVGVQDGTTTAVMVEKEPEVTGHCQWRITSNVWAVCKYTEIGCCGSRGCECATLGGTRTFTVTVPETSSTLVTTTSCTEGEAMAT</sequence>
<evidence type="ECO:0000313" key="2">
    <source>
        <dbReference type="Proteomes" id="UP001281147"/>
    </source>
</evidence>
<protein>
    <submittedName>
        <fullName evidence="1">Uncharacterized protein</fullName>
    </submittedName>
</protein>
<reference evidence="1" key="1">
    <citation type="submission" date="2023-07" db="EMBL/GenBank/DDBJ databases">
        <title>Black Yeasts Isolated from many extreme environments.</title>
        <authorList>
            <person name="Coleine C."/>
            <person name="Stajich J.E."/>
            <person name="Selbmann L."/>
        </authorList>
    </citation>
    <scope>NUCLEOTIDE SEQUENCE</scope>
    <source>
        <strain evidence="1">CCFEE 5714</strain>
    </source>
</reference>